<dbReference type="InterPro" id="IPR000868">
    <property type="entry name" value="Isochorismatase-like_dom"/>
</dbReference>
<dbReference type="SUPFAM" id="SSF52499">
    <property type="entry name" value="Isochorismatase-like hydrolases"/>
    <property type="match status" value="1"/>
</dbReference>
<evidence type="ECO:0000259" key="3">
    <source>
        <dbReference type="Pfam" id="PF00857"/>
    </source>
</evidence>
<evidence type="ECO:0000256" key="2">
    <source>
        <dbReference type="ARBA" id="ARBA00022801"/>
    </source>
</evidence>
<accession>A0A1L8TPN1</accession>
<feature type="domain" description="Isochorismatase-like" evidence="3">
    <location>
        <begin position="12"/>
        <end position="185"/>
    </location>
</feature>
<reference evidence="4 5" key="1">
    <citation type="submission" date="2014-12" db="EMBL/GenBank/DDBJ databases">
        <title>Draft genome sequences of 29 type strains of Enterococci.</title>
        <authorList>
            <person name="Zhong Z."/>
            <person name="Sun Z."/>
            <person name="Liu W."/>
            <person name="Zhang W."/>
            <person name="Zhang H."/>
        </authorList>
    </citation>
    <scope>NUCLEOTIDE SEQUENCE [LARGE SCALE GENOMIC DNA]</scope>
    <source>
        <strain evidence="4 5">DSM 17122</strain>
    </source>
</reference>
<dbReference type="Proteomes" id="UP000182077">
    <property type="component" value="Unassembled WGS sequence"/>
</dbReference>
<dbReference type="PANTHER" id="PTHR43540:SF7">
    <property type="entry name" value="ISOCHORISMATASE FAMILY PROTEIN YECD"/>
    <property type="match status" value="1"/>
</dbReference>
<dbReference type="InterPro" id="IPR050272">
    <property type="entry name" value="Isochorismatase-like_hydrls"/>
</dbReference>
<dbReference type="Pfam" id="PF00857">
    <property type="entry name" value="Isochorismatase"/>
    <property type="match status" value="1"/>
</dbReference>
<dbReference type="CDD" id="cd00431">
    <property type="entry name" value="cysteine_hydrolases"/>
    <property type="match status" value="1"/>
</dbReference>
<comment type="similarity">
    <text evidence="1">Belongs to the isochorismatase family.</text>
</comment>
<dbReference type="STRING" id="249189.RV04_GL001349"/>
<keyword evidence="2" id="KW-0378">Hydrolase</keyword>
<keyword evidence="5" id="KW-1185">Reference proteome</keyword>
<dbReference type="GO" id="GO:0016787">
    <property type="term" value="F:hydrolase activity"/>
    <property type="evidence" value="ECO:0007669"/>
    <property type="project" value="UniProtKB-KW"/>
</dbReference>
<proteinExistence type="inferred from homology"/>
<dbReference type="PANTHER" id="PTHR43540">
    <property type="entry name" value="PEROXYUREIDOACRYLATE/UREIDOACRYLATE AMIDOHYDROLASE-RELATED"/>
    <property type="match status" value="1"/>
</dbReference>
<evidence type="ECO:0000313" key="5">
    <source>
        <dbReference type="Proteomes" id="UP000182077"/>
    </source>
</evidence>
<comment type="caution">
    <text evidence="4">The sequence shown here is derived from an EMBL/GenBank/DDBJ whole genome shotgun (WGS) entry which is preliminary data.</text>
</comment>
<name>A0A1L8TPN1_9ENTE</name>
<dbReference type="Gene3D" id="3.40.50.850">
    <property type="entry name" value="Isochorismatase-like"/>
    <property type="match status" value="1"/>
</dbReference>
<protein>
    <recommendedName>
        <fullName evidence="3">Isochorismatase-like domain-containing protein</fullName>
    </recommendedName>
</protein>
<evidence type="ECO:0000313" key="4">
    <source>
        <dbReference type="EMBL" id="OJG46183.1"/>
    </source>
</evidence>
<organism evidence="4 5">
    <name type="scientific">Enterococcus hermanniensis</name>
    <dbReference type="NCBI Taxonomy" id="249189"/>
    <lineage>
        <taxon>Bacteria</taxon>
        <taxon>Bacillati</taxon>
        <taxon>Bacillota</taxon>
        <taxon>Bacilli</taxon>
        <taxon>Lactobacillales</taxon>
        <taxon>Enterococcaceae</taxon>
        <taxon>Enterococcus</taxon>
    </lineage>
</organism>
<dbReference type="AlphaFoldDB" id="A0A1L8TPN1"/>
<gene>
    <name evidence="4" type="ORF">RV04_GL001349</name>
</gene>
<dbReference type="InterPro" id="IPR036380">
    <property type="entry name" value="Isochorismatase-like_sf"/>
</dbReference>
<dbReference type="EMBL" id="JXKQ01000003">
    <property type="protein sequence ID" value="OJG46183.1"/>
    <property type="molecule type" value="Genomic_DNA"/>
</dbReference>
<evidence type="ECO:0000256" key="1">
    <source>
        <dbReference type="ARBA" id="ARBA00006336"/>
    </source>
</evidence>
<sequence length="196" mass="21759">MTQMLDLDLSKTAFISIDLQQGILNSGILFPHTNTEVLEANNKIAAALKNTKALITLVNVDVSTFHYLHPHHSDAKPMQLPETYAELSMNIAADSTAKNVIKVTKYNPGAFFGTDLDLQLRRRGIDTLILTGVATANGVYATALDAYQHGYHLLVIEDACADRDEQLHTIFFEKLFPKISYTLKTTELLDLIQQAI</sequence>